<name>A0A6J7VVF0_9ZZZZ</name>
<sequence>MLGYNFEIVEGSPDSRVILHVPHSATFIPPNVRADILLTDSQLQSELDSVTDTKTEEIARRAAALSEVRPWLFINKYSRLVIDPERFPDDREIMNKVGLGAVYRKTSSGEDLRSPDFAGEKELLDSYFHPYAKAITDLVSQRLNSAGKVVILDIHSYRPEQHVNAVNHGQKRPAMCIGTDSFHTSKELKNLGIQCFAPIGDVYENEPYAGTYVPLKYYGVDTFVQAMMMETRADTFLDEKLEFHAGSKTVIDCLSSLIVGAQLLK</sequence>
<dbReference type="EMBL" id="CAFBOX010000066">
    <property type="protein sequence ID" value="CAB4996288.1"/>
    <property type="molecule type" value="Genomic_DNA"/>
</dbReference>
<dbReference type="AlphaFoldDB" id="A0A6J7VVF0"/>
<accession>A0A6J7VVF0</accession>
<evidence type="ECO:0000313" key="1">
    <source>
        <dbReference type="EMBL" id="CAB4547633.1"/>
    </source>
</evidence>
<gene>
    <name evidence="1" type="ORF">UFOPK1438_00859</name>
    <name evidence="2" type="ORF">UFOPK2329_00372</name>
    <name evidence="3" type="ORF">UFOPK3166_00300</name>
    <name evidence="4" type="ORF">UFOPK4035_00510</name>
    <name evidence="5" type="ORF">UFOPK4424_00342</name>
</gene>
<dbReference type="EMBL" id="CAFBRW010000047">
    <property type="protein sequence ID" value="CAB5114143.1"/>
    <property type="molecule type" value="Genomic_DNA"/>
</dbReference>
<dbReference type="EMBL" id="CAEZSM010000121">
    <property type="protein sequence ID" value="CAB4547633.1"/>
    <property type="molecule type" value="Genomic_DNA"/>
</dbReference>
<organism evidence="5">
    <name type="scientific">freshwater metagenome</name>
    <dbReference type="NCBI Taxonomy" id="449393"/>
    <lineage>
        <taxon>unclassified sequences</taxon>
        <taxon>metagenomes</taxon>
        <taxon>ecological metagenomes</taxon>
    </lineage>
</organism>
<evidence type="ECO:0000313" key="4">
    <source>
        <dbReference type="EMBL" id="CAB4996288.1"/>
    </source>
</evidence>
<dbReference type="Gene3D" id="3.40.630.40">
    <property type="entry name" value="Zn-dependent exopeptidases"/>
    <property type="match status" value="1"/>
</dbReference>
<reference evidence="5" key="1">
    <citation type="submission" date="2020-05" db="EMBL/GenBank/DDBJ databases">
        <authorList>
            <person name="Chiriac C."/>
            <person name="Salcher M."/>
            <person name="Ghai R."/>
            <person name="Kavagutti S V."/>
        </authorList>
    </citation>
    <scope>NUCLEOTIDE SEQUENCE</scope>
</reference>
<dbReference type="Pfam" id="PF05013">
    <property type="entry name" value="FGase"/>
    <property type="match status" value="1"/>
</dbReference>
<evidence type="ECO:0000313" key="5">
    <source>
        <dbReference type="EMBL" id="CAB5114143.1"/>
    </source>
</evidence>
<dbReference type="InterPro" id="IPR007709">
    <property type="entry name" value="N-FG_amidohydro"/>
</dbReference>
<evidence type="ECO:0000313" key="2">
    <source>
        <dbReference type="EMBL" id="CAB4668831.1"/>
    </source>
</evidence>
<dbReference type="EMBL" id="CAFABD010000028">
    <property type="protein sequence ID" value="CAB4820002.1"/>
    <property type="molecule type" value="Genomic_DNA"/>
</dbReference>
<proteinExistence type="predicted"/>
<dbReference type="SUPFAM" id="SSF53187">
    <property type="entry name" value="Zn-dependent exopeptidases"/>
    <property type="match status" value="1"/>
</dbReference>
<dbReference type="EMBL" id="CAEZWZ010000036">
    <property type="protein sequence ID" value="CAB4668831.1"/>
    <property type="molecule type" value="Genomic_DNA"/>
</dbReference>
<protein>
    <submittedName>
        <fullName evidence="5">Unannotated protein</fullName>
    </submittedName>
</protein>
<evidence type="ECO:0000313" key="3">
    <source>
        <dbReference type="EMBL" id="CAB4820002.1"/>
    </source>
</evidence>